<dbReference type="InterPro" id="IPR008604">
    <property type="entry name" value="MAP7_fam"/>
</dbReference>
<dbReference type="GO" id="GO:0000226">
    <property type="term" value="P:microtubule cytoskeleton organization"/>
    <property type="evidence" value="ECO:0007669"/>
    <property type="project" value="InterPro"/>
</dbReference>
<reference evidence="2" key="1">
    <citation type="journal article" date="2023" name="Science">
        <title>Genome structures resolve the early diversification of teleost fishes.</title>
        <authorList>
            <person name="Parey E."/>
            <person name="Louis A."/>
            <person name="Montfort J."/>
            <person name="Bouchez O."/>
            <person name="Roques C."/>
            <person name="Iampietro C."/>
            <person name="Lluch J."/>
            <person name="Castinel A."/>
            <person name="Donnadieu C."/>
            <person name="Desvignes T."/>
            <person name="Floi Bucao C."/>
            <person name="Jouanno E."/>
            <person name="Wen M."/>
            <person name="Mejri S."/>
            <person name="Dirks R."/>
            <person name="Jansen H."/>
            <person name="Henkel C."/>
            <person name="Chen W.J."/>
            <person name="Zahm M."/>
            <person name="Cabau C."/>
            <person name="Klopp C."/>
            <person name="Thompson A.W."/>
            <person name="Robinson-Rechavi M."/>
            <person name="Braasch I."/>
            <person name="Lecointre G."/>
            <person name="Bobe J."/>
            <person name="Postlethwait J.H."/>
            <person name="Berthelot C."/>
            <person name="Roest Crollius H."/>
            <person name="Guiguen Y."/>
        </authorList>
    </citation>
    <scope>NUCLEOTIDE SEQUENCE</scope>
    <source>
        <strain evidence="2">NC1722</strain>
    </source>
</reference>
<evidence type="ECO:0000256" key="1">
    <source>
        <dbReference type="SAM" id="MobiDB-lite"/>
    </source>
</evidence>
<gene>
    <name evidence="2" type="ORF">AAFF_G00215830</name>
</gene>
<protein>
    <submittedName>
        <fullName evidence="2">Uncharacterized protein</fullName>
    </submittedName>
</protein>
<evidence type="ECO:0000313" key="3">
    <source>
        <dbReference type="Proteomes" id="UP001221898"/>
    </source>
</evidence>
<comment type="caution">
    <text evidence="2">The sequence shown here is derived from an EMBL/GenBank/DDBJ whole genome shotgun (WGS) entry which is preliminary data.</text>
</comment>
<dbReference type="AlphaFoldDB" id="A0AAD7W4B5"/>
<dbReference type="Proteomes" id="UP001221898">
    <property type="component" value="Unassembled WGS sequence"/>
</dbReference>
<dbReference type="GO" id="GO:0015630">
    <property type="term" value="C:microtubule cytoskeleton"/>
    <property type="evidence" value="ECO:0007669"/>
    <property type="project" value="InterPro"/>
</dbReference>
<proteinExistence type="predicted"/>
<keyword evidence="3" id="KW-1185">Reference proteome</keyword>
<accession>A0AAD7W4B5</accession>
<name>A0AAD7W4B5_9TELE</name>
<sequence length="69" mass="8443">MAGTTDPEEAARILAEWRRQACEQREREEVERRQQQERDRAMAPEQQGDPLHYRDLQHLPPHTHWDYRH</sequence>
<dbReference type="EMBL" id="JAINUG010000287">
    <property type="protein sequence ID" value="KAJ8383741.1"/>
    <property type="molecule type" value="Genomic_DNA"/>
</dbReference>
<dbReference type="Pfam" id="PF05672">
    <property type="entry name" value="MAP7"/>
    <property type="match status" value="1"/>
</dbReference>
<feature type="region of interest" description="Disordered" evidence="1">
    <location>
        <begin position="26"/>
        <end position="69"/>
    </location>
</feature>
<organism evidence="2 3">
    <name type="scientific">Aldrovandia affinis</name>
    <dbReference type="NCBI Taxonomy" id="143900"/>
    <lineage>
        <taxon>Eukaryota</taxon>
        <taxon>Metazoa</taxon>
        <taxon>Chordata</taxon>
        <taxon>Craniata</taxon>
        <taxon>Vertebrata</taxon>
        <taxon>Euteleostomi</taxon>
        <taxon>Actinopterygii</taxon>
        <taxon>Neopterygii</taxon>
        <taxon>Teleostei</taxon>
        <taxon>Notacanthiformes</taxon>
        <taxon>Halosauridae</taxon>
        <taxon>Aldrovandia</taxon>
    </lineage>
</organism>
<evidence type="ECO:0000313" key="2">
    <source>
        <dbReference type="EMBL" id="KAJ8383741.1"/>
    </source>
</evidence>
<feature type="compositionally biased region" description="Basic and acidic residues" evidence="1">
    <location>
        <begin position="51"/>
        <end position="69"/>
    </location>
</feature>
<feature type="compositionally biased region" description="Basic and acidic residues" evidence="1">
    <location>
        <begin position="26"/>
        <end position="42"/>
    </location>
</feature>